<evidence type="ECO:0000256" key="4">
    <source>
        <dbReference type="ARBA" id="ARBA00022989"/>
    </source>
</evidence>
<feature type="transmembrane region" description="Helical" evidence="6">
    <location>
        <begin position="117"/>
        <end position="140"/>
    </location>
</feature>
<feature type="transmembrane region" description="Helical" evidence="6">
    <location>
        <begin position="417"/>
        <end position="434"/>
    </location>
</feature>
<feature type="transmembrane region" description="Helical" evidence="6">
    <location>
        <begin position="83"/>
        <end position="105"/>
    </location>
</feature>
<dbReference type="eggNOG" id="COG2244">
    <property type="taxonomic scope" value="Bacteria"/>
</dbReference>
<sequence>MLKSILANKVFKNFSYLTLGTVLSQILSLITVLKITNILKPDDYGLYTFIIAQGALLVTIADLGIQTIIVRAISRDNDRTNDLVINGIYLRLIALILVSGIYILYNYFLGELDALELFYLFCFSLITCIGKLYEIVFIGFQRMLPTSVINFLFSFFWFAAVFILPSELMTVSSLMVIYLFINLLKNFTYYLVLRKLGMLIGKVSGFLESSTALIKESWPYFALTLVMLPYRRFANNFLDINSSIEEVGFYNLSEKFTGPISMVLDIGLIAIFPNLSSLWVSNREKFIKVVKTGFRYYMLLGGILAFLFTMFAHEILTILFPPEYLPAVIVCQIQIWFLLLSSIDSLVGTVLGATNNEKRIFQLGLVNSIISTPIIFYGSFYGAFGLSVAYLITFALFQFYIWYIFQKYVNINIDKKILTWGVLLSLFGLSYFLFSDFGVFLKIILSLFFLSVSVYLILGRKTFLSWRS</sequence>
<feature type="transmembrane region" description="Helical" evidence="6">
    <location>
        <begin position="171"/>
        <end position="192"/>
    </location>
</feature>
<proteinExistence type="predicted"/>
<feature type="transmembrane region" description="Helical" evidence="6">
    <location>
        <begin position="440"/>
        <end position="458"/>
    </location>
</feature>
<reference evidence="7 8" key="1">
    <citation type="journal article" date="2013" name="Genome Announc.">
        <title>Draft Genome Sequence of Indibacter alkaliphilus Strain LW1T, Isolated from Lonar Lake, a Haloalkaline Lake in the Buldana District of Maharashtra, India.</title>
        <authorList>
            <person name="Singh A."/>
            <person name="Kumar Jangir P."/>
            <person name="Sharma R."/>
            <person name="Singh A."/>
            <person name="Kumar Pinnaka A."/>
            <person name="Shivaji S."/>
        </authorList>
    </citation>
    <scope>NUCLEOTIDE SEQUENCE [LARGE SCALE GENOMIC DNA]</scope>
    <source>
        <strain evidence="8">CCUG 57479 / KCTC 22604 / LW1</strain>
    </source>
</reference>
<comment type="caution">
    <text evidence="7">The sequence shown here is derived from an EMBL/GenBank/DDBJ whole genome shotgun (WGS) entry which is preliminary data.</text>
</comment>
<evidence type="ECO:0000313" key="8">
    <source>
        <dbReference type="Proteomes" id="UP000006073"/>
    </source>
</evidence>
<evidence type="ECO:0000256" key="2">
    <source>
        <dbReference type="ARBA" id="ARBA00022475"/>
    </source>
</evidence>
<feature type="transmembrane region" description="Helical" evidence="6">
    <location>
        <begin position="213"/>
        <end position="230"/>
    </location>
</feature>
<feature type="transmembrane region" description="Helical" evidence="6">
    <location>
        <begin position="384"/>
        <end position="405"/>
    </location>
</feature>
<feature type="transmembrane region" description="Helical" evidence="6">
    <location>
        <begin position="296"/>
        <end position="321"/>
    </location>
</feature>
<dbReference type="STRING" id="1189612.A33Q_2497"/>
<accession>S2DW98</accession>
<feature type="transmembrane region" description="Helical" evidence="6">
    <location>
        <begin position="333"/>
        <end position="353"/>
    </location>
</feature>
<dbReference type="PANTHER" id="PTHR30250">
    <property type="entry name" value="PST FAMILY PREDICTED COLANIC ACID TRANSPORTER"/>
    <property type="match status" value="1"/>
</dbReference>
<feature type="transmembrane region" description="Helical" evidence="6">
    <location>
        <begin position="14"/>
        <end position="33"/>
    </location>
</feature>
<feature type="transmembrane region" description="Helical" evidence="6">
    <location>
        <begin position="45"/>
        <end position="71"/>
    </location>
</feature>
<keyword evidence="5 6" id="KW-0472">Membrane</keyword>
<feature type="transmembrane region" description="Helical" evidence="6">
    <location>
        <begin position="256"/>
        <end position="275"/>
    </location>
</feature>
<name>S2DW98_INDAL</name>
<keyword evidence="4 6" id="KW-1133">Transmembrane helix</keyword>
<dbReference type="GO" id="GO:0005886">
    <property type="term" value="C:plasma membrane"/>
    <property type="evidence" value="ECO:0007669"/>
    <property type="project" value="UniProtKB-SubCell"/>
</dbReference>
<dbReference type="InterPro" id="IPR050833">
    <property type="entry name" value="Poly_Biosynth_Transport"/>
</dbReference>
<organism evidence="7 8">
    <name type="scientific">Indibacter alkaliphilus (strain CCUG 57479 / KCTC 22604 / LW1)</name>
    <dbReference type="NCBI Taxonomy" id="1189612"/>
    <lineage>
        <taxon>Bacteria</taxon>
        <taxon>Pseudomonadati</taxon>
        <taxon>Bacteroidota</taxon>
        <taxon>Cytophagia</taxon>
        <taxon>Cytophagales</taxon>
        <taxon>Cyclobacteriaceae</taxon>
    </lineage>
</organism>
<dbReference type="RefSeq" id="WP_009036007.1">
    <property type="nucleotide sequence ID" value="NZ_ALWO02000035.1"/>
</dbReference>
<comment type="subcellular location">
    <subcellularLocation>
        <location evidence="1">Cell membrane</location>
        <topology evidence="1">Multi-pass membrane protein</topology>
    </subcellularLocation>
</comment>
<protein>
    <submittedName>
        <fullName evidence="7">Membrane protein involved in the export of O-antigen, teichoic acid lipoteichoic acid</fullName>
    </submittedName>
</protein>
<keyword evidence="2" id="KW-1003">Cell membrane</keyword>
<dbReference type="EMBL" id="ALWO02000035">
    <property type="protein sequence ID" value="EOZ96376.1"/>
    <property type="molecule type" value="Genomic_DNA"/>
</dbReference>
<evidence type="ECO:0000256" key="5">
    <source>
        <dbReference type="ARBA" id="ARBA00023136"/>
    </source>
</evidence>
<dbReference type="AlphaFoldDB" id="S2DW98"/>
<evidence type="ECO:0000313" key="7">
    <source>
        <dbReference type="EMBL" id="EOZ96376.1"/>
    </source>
</evidence>
<dbReference type="InterPro" id="IPR002797">
    <property type="entry name" value="Polysacc_synth"/>
</dbReference>
<dbReference type="PANTHER" id="PTHR30250:SF11">
    <property type="entry name" value="O-ANTIGEN TRANSPORTER-RELATED"/>
    <property type="match status" value="1"/>
</dbReference>
<keyword evidence="8" id="KW-1185">Reference proteome</keyword>
<evidence type="ECO:0000256" key="3">
    <source>
        <dbReference type="ARBA" id="ARBA00022692"/>
    </source>
</evidence>
<dbReference type="Pfam" id="PF01943">
    <property type="entry name" value="Polysacc_synt"/>
    <property type="match status" value="1"/>
</dbReference>
<evidence type="ECO:0000256" key="1">
    <source>
        <dbReference type="ARBA" id="ARBA00004651"/>
    </source>
</evidence>
<dbReference type="OrthoDB" id="88014at2"/>
<evidence type="ECO:0000256" key="6">
    <source>
        <dbReference type="SAM" id="Phobius"/>
    </source>
</evidence>
<gene>
    <name evidence="7" type="ORF">A33Q_2497</name>
</gene>
<keyword evidence="3 6" id="KW-0812">Transmembrane</keyword>
<dbReference type="Proteomes" id="UP000006073">
    <property type="component" value="Unassembled WGS sequence"/>
</dbReference>
<feature type="transmembrane region" description="Helical" evidence="6">
    <location>
        <begin position="147"/>
        <end position="165"/>
    </location>
</feature>
<feature type="transmembrane region" description="Helical" evidence="6">
    <location>
        <begin position="360"/>
        <end position="378"/>
    </location>
</feature>